<name>Q8C3B0_MOUSE</name>
<reference evidence="1" key="4">
    <citation type="journal article" date="2001" name="Nature">
        <title>Functional annotation of a full-length mouse cDNA collection.</title>
        <authorList>
            <consortium name="The RIKEN Genome Exploration Research Group Phase II Team and the FANTOM Consortium"/>
        </authorList>
    </citation>
    <scope>NUCLEOTIDE SEQUENCE</scope>
    <source>
        <strain evidence="1">C57BL/6J</strain>
        <tissue evidence="1">Head</tissue>
    </source>
</reference>
<reference evidence="1" key="7">
    <citation type="journal article" date="2005" name="Science">
        <title>The Transcriptional Landscape of the Mammalian Genome.</title>
        <authorList>
            <consortium name="The FANTOM Consortium"/>
            <consortium name="Riken Genome Exploration Research Group and Genome Science Group (Genome Network Project Core Group)"/>
        </authorList>
    </citation>
    <scope>NUCLEOTIDE SEQUENCE</scope>
    <source>
        <strain evidence="1">C57BL/6J</strain>
        <tissue evidence="1">Head</tissue>
    </source>
</reference>
<proteinExistence type="evidence at transcript level"/>
<reference evidence="1" key="1">
    <citation type="journal article" date="1999" name="Methods Enzymol.">
        <title>High-efficiency full-length cDNA cloning.</title>
        <authorList>
            <person name="Carninci P."/>
            <person name="Hayashizaki Y."/>
        </authorList>
    </citation>
    <scope>NUCLEOTIDE SEQUENCE</scope>
    <source>
        <strain evidence="1">C57BL/6J</strain>
        <tissue evidence="1">Head</tissue>
    </source>
</reference>
<organism evidence="1">
    <name type="scientific">Mus musculus</name>
    <name type="common">Mouse</name>
    <dbReference type="NCBI Taxonomy" id="10090"/>
    <lineage>
        <taxon>Eukaryota</taxon>
        <taxon>Metazoa</taxon>
        <taxon>Chordata</taxon>
        <taxon>Craniata</taxon>
        <taxon>Vertebrata</taxon>
        <taxon>Euteleostomi</taxon>
        <taxon>Mammalia</taxon>
        <taxon>Eutheria</taxon>
        <taxon>Euarchontoglires</taxon>
        <taxon>Glires</taxon>
        <taxon>Rodentia</taxon>
        <taxon>Myomorpha</taxon>
        <taxon>Muroidea</taxon>
        <taxon>Muridae</taxon>
        <taxon>Murinae</taxon>
        <taxon>Mus</taxon>
        <taxon>Mus</taxon>
    </lineage>
</organism>
<reference evidence="1" key="8">
    <citation type="journal article" date="2005" name="Science">
        <title>Antisense Transcription in the Mammalian Transcriptome.</title>
        <authorList>
            <consortium name="RIKEN Genome Exploration Research Group and Genome Science Group (Genome Network Project Core Group) and the FANTOM Consortium"/>
        </authorList>
    </citation>
    <scope>NUCLEOTIDE SEQUENCE</scope>
    <source>
        <strain evidence="1">C57BL/6J</strain>
        <tissue evidence="1">Head</tissue>
    </source>
</reference>
<evidence type="ECO:0000313" key="2">
    <source>
        <dbReference type="MGI" id="MGI:2444932"/>
    </source>
</evidence>
<sequence length="127" mass="14798">MRQVSTTLQFLSFQCLNGRTDVLPTKHLLGHRSKCSRICEFVALLYQENICLNSWLIVMVVDYFLFPLLLKIDSLLIQYIMITVLSPSIFPVHSFSSFYLDPLFLCLSLLEMNRLCSDNNNTYQHKI</sequence>
<reference evidence="1" key="2">
    <citation type="journal article" date="2000" name="Genome Res.">
        <title>Normalization and subtraction of cap-trapper-selected cDNAs to prepare full-length cDNA libraries for rapid discovery of new genes.</title>
        <authorList>
            <person name="Carninci P."/>
            <person name="Shibata Y."/>
            <person name="Hayatsu N."/>
            <person name="Sugahara Y."/>
            <person name="Shibata K."/>
            <person name="Itoh M."/>
            <person name="Konno H."/>
            <person name="Okazaki Y."/>
            <person name="Muramatsu M."/>
            <person name="Hayashizaki Y."/>
        </authorList>
    </citation>
    <scope>NUCLEOTIDE SEQUENCE</scope>
    <source>
        <strain evidence="1">C57BL/6J</strain>
        <tissue evidence="1">Head</tissue>
    </source>
</reference>
<evidence type="ECO:0000313" key="1">
    <source>
        <dbReference type="EMBL" id="BAC39670.1"/>
    </source>
</evidence>
<accession>Q8C3B0</accession>
<dbReference type="AGR" id="MGI:2444932"/>
<reference evidence="1" key="3">
    <citation type="journal article" date="2000" name="Genome Res.">
        <title>RIKEN integrated sequence analysis (RISA) system--384-format sequencing pipeline with 384 multicapillary sequencer.</title>
        <authorList>
            <person name="Shibata K."/>
            <person name="Itoh M."/>
            <person name="Aizawa K."/>
            <person name="Nagaoka S."/>
            <person name="Sasaki N."/>
            <person name="Carninci P."/>
            <person name="Konno H."/>
            <person name="Akiyama J."/>
            <person name="Nishi K."/>
            <person name="Kitsunai T."/>
            <person name="Tashiro H."/>
            <person name="Itoh M."/>
            <person name="Sumi N."/>
            <person name="Ishii Y."/>
            <person name="Nakamura S."/>
            <person name="Hazama M."/>
            <person name="Nishine T."/>
            <person name="Harada A."/>
            <person name="Yamamoto R."/>
            <person name="Matsumoto H."/>
            <person name="Sakaguchi S."/>
            <person name="Ikegami T."/>
            <person name="Kashiwagi K."/>
            <person name="Fujiwake S."/>
            <person name="Inoue K."/>
            <person name="Togawa Y."/>
            <person name="Izawa M."/>
            <person name="Ohara E."/>
            <person name="Watahiki M."/>
            <person name="Yoneda Y."/>
            <person name="Ishikawa T."/>
            <person name="Ozawa K."/>
            <person name="Tanaka T."/>
            <person name="Matsuura S."/>
            <person name="Kawai J."/>
            <person name="Okazaki Y."/>
            <person name="Muramatsu M."/>
            <person name="Inoue Y."/>
            <person name="Kira A."/>
            <person name="Hayashizaki Y."/>
        </authorList>
    </citation>
    <scope>NUCLEOTIDE SEQUENCE</scope>
    <source>
        <strain evidence="1">C57BL/6J</strain>
        <tissue evidence="1">Head</tissue>
    </source>
</reference>
<reference evidence="1" key="6">
    <citation type="submission" date="2002-04" db="EMBL/GenBank/DDBJ databases">
        <authorList>
            <person name="Adachi J."/>
            <person name="Aizawa K."/>
            <person name="Akimura T."/>
            <person name="Arakawa T."/>
            <person name="Bono H."/>
            <person name="Carninci P."/>
            <person name="Fukuda S."/>
            <person name="Furuno M."/>
            <person name="Hanagaki T."/>
            <person name="Hara A."/>
            <person name="Hashizume W."/>
            <person name="Hayashida K."/>
            <person name="Hayatsu N."/>
            <person name="Hiramoto K."/>
            <person name="Hiraoka T."/>
            <person name="Hirozane T."/>
            <person name="Hori F."/>
            <person name="Imotani K."/>
            <person name="Ishii Y."/>
            <person name="Itoh M."/>
            <person name="Kagawa I."/>
            <person name="Kasukawa T."/>
            <person name="Katoh H."/>
            <person name="Kawai J."/>
            <person name="Kojima Y."/>
            <person name="Kondo S."/>
            <person name="Konno H."/>
            <person name="Kouda M."/>
            <person name="Koya S."/>
            <person name="Kurihara C."/>
            <person name="Matsuyama T."/>
            <person name="Miyazaki A."/>
            <person name="Murata M."/>
            <person name="Nakamura M."/>
            <person name="Nishi K."/>
            <person name="Nomura K."/>
            <person name="Numazaki R."/>
            <person name="Ohno M."/>
            <person name="Ohsato N."/>
            <person name="Okazaki Y."/>
            <person name="Saito R."/>
            <person name="Saitoh H."/>
            <person name="Sakai C."/>
            <person name="Sakai K."/>
            <person name="Sakazume N."/>
            <person name="Sano H."/>
            <person name="Sasaki D."/>
            <person name="Shibata K."/>
            <person name="Shinagawa A."/>
            <person name="Shiraki T."/>
            <person name="Sogabe Y."/>
            <person name="Tagami M."/>
            <person name="Tagawa A."/>
            <person name="Takahashi F."/>
            <person name="Takaku-Akahira S."/>
            <person name="Takeda Y."/>
            <person name="Tanaka T."/>
            <person name="Tomaru A."/>
            <person name="Toya T."/>
            <person name="Yasunishi A."/>
            <person name="Muramatsu M."/>
            <person name="Hayashizaki Y."/>
        </authorList>
    </citation>
    <scope>NUCLEOTIDE SEQUENCE</scope>
    <source>
        <strain evidence="1">C57BL/6J</strain>
        <tissue evidence="1">Head</tissue>
    </source>
</reference>
<reference evidence="1" key="5">
    <citation type="journal article" date="2002" name="Nature">
        <title>Analysis of the mouse transcriptome based on functional annotation of 60,770 full-length cDNAs.</title>
        <authorList>
            <consortium name="The FANTOM Consortium and the RIKEN Genome Exploration Research Group Phase I and II Team"/>
        </authorList>
    </citation>
    <scope>NUCLEOTIDE SEQUENCE</scope>
    <source>
        <strain evidence="1">C57BL/6J</strain>
        <tissue evidence="1">Head</tissue>
    </source>
</reference>
<protein>
    <submittedName>
        <fullName evidence="1">Uncharacterized protein</fullName>
    </submittedName>
</protein>
<dbReference type="MGI" id="MGI:2444932">
    <property type="gene designation" value="D930030D11Rik"/>
</dbReference>
<dbReference type="EMBL" id="AK086454">
    <property type="protein sequence ID" value="BAC39670.1"/>
    <property type="molecule type" value="mRNA"/>
</dbReference>
<dbReference type="AlphaFoldDB" id="Q8C3B0"/>
<gene>
    <name evidence="2" type="primary">D930030D11Rik</name>
</gene>